<keyword evidence="7" id="KW-1185">Reference proteome</keyword>
<sequence>MTRSSADCDTLADRLTRILFKLNQGHTLHPADLAEEFAVSRRTIQRDLSQRLGQLGDLIDRTEDGGYRMAPQYFGKLTLTDLERFAALTGLSGLYPVFDDAFVRELLDSRLESVLQVRGHNHEALDTEQQQRFRQIEAAARERQLIGFRYRKPEGEKTYEALHPYRLVNHTGIWYLMALDGSTLKSFAFGRISALLVSPERFELDPAQNARLDAEDGIWLNETKTEVVLKVSRDAAPYFLRRKLVPAQETVRHLEDGSLLVSSRVAHPNQILPIVRYWVPNVRIVSPEGWQEELEAQLQNYLARR</sequence>
<dbReference type="AlphaFoldDB" id="A0A5C1Q533"/>
<evidence type="ECO:0000313" key="4">
    <source>
        <dbReference type="EMBL" id="MET3605158.1"/>
    </source>
</evidence>
<evidence type="ECO:0000256" key="2">
    <source>
        <dbReference type="ARBA" id="ARBA00023163"/>
    </source>
</evidence>
<dbReference type="InterPro" id="IPR026881">
    <property type="entry name" value="WYL_dom"/>
</dbReference>
<keyword evidence="4" id="KW-0238">DNA-binding</keyword>
<protein>
    <submittedName>
        <fullName evidence="4">DNA-binding transcriptional regulator YafY</fullName>
    </submittedName>
    <submittedName>
        <fullName evidence="5">WYL domain-containing protein</fullName>
    </submittedName>
</protein>
<dbReference type="PANTHER" id="PTHR34580">
    <property type="match status" value="1"/>
</dbReference>
<dbReference type="InterPro" id="IPR001034">
    <property type="entry name" value="DeoR_HTH"/>
</dbReference>
<feature type="domain" description="HTH deoR-type" evidence="3">
    <location>
        <begin position="11"/>
        <end position="68"/>
    </location>
</feature>
<name>A0A5C1Q533_9BURK</name>
<dbReference type="InterPro" id="IPR036390">
    <property type="entry name" value="WH_DNA-bd_sf"/>
</dbReference>
<dbReference type="KEGG" id="snn:EWH46_14645"/>
<dbReference type="SUPFAM" id="SSF46785">
    <property type="entry name" value="Winged helix' DNA-binding domain"/>
    <property type="match status" value="1"/>
</dbReference>
<dbReference type="PROSITE" id="PS52050">
    <property type="entry name" value="WYL"/>
    <property type="match status" value="1"/>
</dbReference>
<keyword evidence="2" id="KW-0804">Transcription</keyword>
<dbReference type="EMBL" id="JBEPLS010000013">
    <property type="protein sequence ID" value="MET3605158.1"/>
    <property type="molecule type" value="Genomic_DNA"/>
</dbReference>
<dbReference type="InterPro" id="IPR013196">
    <property type="entry name" value="HTH_11"/>
</dbReference>
<gene>
    <name evidence="4" type="ORF">ABIC99_002984</name>
    <name evidence="5" type="ORF">EWH46_14645</name>
</gene>
<dbReference type="GO" id="GO:0003677">
    <property type="term" value="F:DNA binding"/>
    <property type="evidence" value="ECO:0007669"/>
    <property type="project" value="UniProtKB-KW"/>
</dbReference>
<accession>A0A5C1Q533</accession>
<dbReference type="Pfam" id="PF13280">
    <property type="entry name" value="WYL"/>
    <property type="match status" value="1"/>
</dbReference>
<dbReference type="Proteomes" id="UP001549111">
    <property type="component" value="Unassembled WGS sequence"/>
</dbReference>
<reference evidence="4 7" key="2">
    <citation type="submission" date="2024-06" db="EMBL/GenBank/DDBJ databases">
        <title>Genomic Encyclopedia of Type Strains, Phase IV (KMG-IV): sequencing the most valuable type-strain genomes for metagenomic binning, comparative biology and taxonomic classification.</title>
        <authorList>
            <person name="Goeker M."/>
        </authorList>
    </citation>
    <scope>NUCLEOTIDE SEQUENCE [LARGE SCALE GENOMIC DNA]</scope>
    <source>
        <strain evidence="4 7">D-501</strain>
    </source>
</reference>
<keyword evidence="1" id="KW-0805">Transcription regulation</keyword>
<evidence type="ECO:0000313" key="6">
    <source>
        <dbReference type="Proteomes" id="UP000323522"/>
    </source>
</evidence>
<dbReference type="InterPro" id="IPR051534">
    <property type="entry name" value="CBASS_pafABC_assoc_protein"/>
</dbReference>
<dbReference type="Pfam" id="PF08279">
    <property type="entry name" value="HTH_11"/>
    <property type="match status" value="1"/>
</dbReference>
<evidence type="ECO:0000313" key="5">
    <source>
        <dbReference type="EMBL" id="QEN01886.1"/>
    </source>
</evidence>
<dbReference type="RefSeq" id="WP_149504545.1">
    <property type="nucleotide sequence ID" value="NZ_CP035708.1"/>
</dbReference>
<dbReference type="InterPro" id="IPR036388">
    <property type="entry name" value="WH-like_DNA-bd_sf"/>
</dbReference>
<dbReference type="PANTHER" id="PTHR34580:SF1">
    <property type="entry name" value="PROTEIN PAFC"/>
    <property type="match status" value="1"/>
</dbReference>
<dbReference type="Pfam" id="PF25583">
    <property type="entry name" value="WCX"/>
    <property type="match status" value="1"/>
</dbReference>
<organism evidence="5 6">
    <name type="scientific">Sphaerotilus sulfidivorans</name>
    <dbReference type="NCBI Taxonomy" id="639200"/>
    <lineage>
        <taxon>Bacteria</taxon>
        <taxon>Pseudomonadati</taxon>
        <taxon>Pseudomonadota</taxon>
        <taxon>Betaproteobacteria</taxon>
        <taxon>Burkholderiales</taxon>
        <taxon>Sphaerotilaceae</taxon>
        <taxon>Sphaerotilus</taxon>
    </lineage>
</organism>
<dbReference type="OrthoDB" id="6521217at2"/>
<evidence type="ECO:0000256" key="1">
    <source>
        <dbReference type="ARBA" id="ARBA00023015"/>
    </source>
</evidence>
<dbReference type="EMBL" id="CP035708">
    <property type="protein sequence ID" value="QEN01886.1"/>
    <property type="molecule type" value="Genomic_DNA"/>
</dbReference>
<evidence type="ECO:0000313" key="7">
    <source>
        <dbReference type="Proteomes" id="UP001549111"/>
    </source>
</evidence>
<dbReference type="Proteomes" id="UP000323522">
    <property type="component" value="Chromosome"/>
</dbReference>
<dbReference type="Gene3D" id="1.10.10.10">
    <property type="entry name" value="Winged helix-like DNA-binding domain superfamily/Winged helix DNA-binding domain"/>
    <property type="match status" value="1"/>
</dbReference>
<dbReference type="GO" id="GO:0003700">
    <property type="term" value="F:DNA-binding transcription factor activity"/>
    <property type="evidence" value="ECO:0007669"/>
    <property type="project" value="InterPro"/>
</dbReference>
<evidence type="ECO:0000259" key="3">
    <source>
        <dbReference type="PROSITE" id="PS51000"/>
    </source>
</evidence>
<dbReference type="InterPro" id="IPR057727">
    <property type="entry name" value="WCX_dom"/>
</dbReference>
<reference evidence="5 6" key="1">
    <citation type="submission" date="2019-02" db="EMBL/GenBank/DDBJ databases">
        <title>Complete Genome Sequence and Methylome Analysis of Sphaerotilus natans subsp. sulfidivorans D-507.</title>
        <authorList>
            <person name="Fomenkov A."/>
            <person name="Gridneva E."/>
            <person name="Smolyakov D."/>
            <person name="Dubinina G."/>
            <person name="Vincze T."/>
            <person name="Grabovich M."/>
            <person name="Roberts R.J."/>
        </authorList>
    </citation>
    <scope>NUCLEOTIDE SEQUENCE [LARGE SCALE GENOMIC DNA]</scope>
    <source>
        <strain evidence="5 6">D-507</strain>
    </source>
</reference>
<proteinExistence type="predicted"/>
<dbReference type="PROSITE" id="PS51000">
    <property type="entry name" value="HTH_DEOR_2"/>
    <property type="match status" value="1"/>
</dbReference>